<organism evidence="1 2">
    <name type="scientific">Herbihabitans rhizosphaerae</name>
    <dbReference type="NCBI Taxonomy" id="1872711"/>
    <lineage>
        <taxon>Bacteria</taxon>
        <taxon>Bacillati</taxon>
        <taxon>Actinomycetota</taxon>
        <taxon>Actinomycetes</taxon>
        <taxon>Pseudonocardiales</taxon>
        <taxon>Pseudonocardiaceae</taxon>
        <taxon>Herbihabitans</taxon>
    </lineage>
</organism>
<gene>
    <name evidence="1" type="ORF">EV193_102565</name>
</gene>
<dbReference type="Proteomes" id="UP000294257">
    <property type="component" value="Unassembled WGS sequence"/>
</dbReference>
<evidence type="ECO:0000313" key="2">
    <source>
        <dbReference type="Proteomes" id="UP000294257"/>
    </source>
</evidence>
<sequence length="93" mass="10219">MDAAALHDFQAKVWTERRGTTVGLKGKESGCSRANAEIAEQSAAKVVVRIVETVPKESRPCTMDIRYPDLVVHLVEPLANRTVVLTQEGRQTS</sequence>
<proteinExistence type="predicted"/>
<comment type="caution">
    <text evidence="1">The sequence shown here is derived from an EMBL/GenBank/DDBJ whole genome shotgun (WGS) entry which is preliminary data.</text>
</comment>
<keyword evidence="2" id="KW-1185">Reference proteome</keyword>
<protein>
    <submittedName>
        <fullName evidence="1">Uncharacterized protein</fullName>
    </submittedName>
</protein>
<dbReference type="AlphaFoldDB" id="A0A4Q7L2X8"/>
<reference evidence="1 2" key="1">
    <citation type="submission" date="2019-02" db="EMBL/GenBank/DDBJ databases">
        <title>Genomic Encyclopedia of Type Strains, Phase IV (KMG-IV): sequencing the most valuable type-strain genomes for metagenomic binning, comparative biology and taxonomic classification.</title>
        <authorList>
            <person name="Goeker M."/>
        </authorList>
    </citation>
    <scope>NUCLEOTIDE SEQUENCE [LARGE SCALE GENOMIC DNA]</scope>
    <source>
        <strain evidence="1 2">DSM 101727</strain>
    </source>
</reference>
<name>A0A4Q7L2X8_9PSEU</name>
<dbReference type="EMBL" id="SGWQ01000002">
    <property type="protein sequence ID" value="RZS43585.1"/>
    <property type="molecule type" value="Genomic_DNA"/>
</dbReference>
<accession>A0A4Q7L2X8</accession>
<evidence type="ECO:0000313" key="1">
    <source>
        <dbReference type="EMBL" id="RZS43585.1"/>
    </source>
</evidence>